<keyword evidence="9" id="KW-0408">Iron</keyword>
<evidence type="ECO:0000256" key="9">
    <source>
        <dbReference type="ARBA" id="ARBA00023004"/>
    </source>
</evidence>
<dbReference type="GO" id="GO:0051539">
    <property type="term" value="F:4 iron, 4 sulfur cluster binding"/>
    <property type="evidence" value="ECO:0007669"/>
    <property type="project" value="UniProtKB-KW"/>
</dbReference>
<evidence type="ECO:0000256" key="7">
    <source>
        <dbReference type="ARBA" id="ARBA00022763"/>
    </source>
</evidence>
<evidence type="ECO:0000259" key="12">
    <source>
        <dbReference type="SMART" id="SM00986"/>
    </source>
</evidence>
<organism evidence="13">
    <name type="scientific">Uncultured Desulfatiglans sp</name>
    <dbReference type="NCBI Taxonomy" id="1748965"/>
    <lineage>
        <taxon>Bacteria</taxon>
        <taxon>Pseudomonadati</taxon>
        <taxon>Thermodesulfobacteriota</taxon>
        <taxon>Desulfobacteria</taxon>
        <taxon>Desulfatiglandales</taxon>
        <taxon>Desulfatiglandaceae</taxon>
        <taxon>Desulfatiglans</taxon>
        <taxon>environmental samples</taxon>
    </lineage>
</organism>
<sequence length="243" mass="27336">MTQHAPSGGLIERLKMVLDHYRELGFDPPPVRSGRAGRAPDRTPAIEVEKKEVPRLFTLEDLRQEIGDCRRCKLHQGRKHLVFGEGAPDASLVFVGEGPGRDEDLTGRPFVGAAGELLTRIIAAMGLTREEVYICNIVKCRPPRNRDPEKDEVEACLPFLKRQLRILRPKVICVLGRVAGCSLLGGAFKISVDRGRWFDFEGIPLMPTYHPAFLLRNQSAKRQVWEDVQKIMGRLGLEVKRHG</sequence>
<dbReference type="Pfam" id="PF03167">
    <property type="entry name" value="UDG"/>
    <property type="match status" value="1"/>
</dbReference>
<keyword evidence="6" id="KW-0479">Metal-binding</keyword>
<dbReference type="PANTHER" id="PTHR33693">
    <property type="entry name" value="TYPE-5 URACIL-DNA GLYCOSYLASE"/>
    <property type="match status" value="1"/>
</dbReference>
<keyword evidence="11" id="KW-0234">DNA repair</keyword>
<dbReference type="InterPro" id="IPR036895">
    <property type="entry name" value="Uracil-DNA_glycosylase-like_sf"/>
</dbReference>
<comment type="catalytic activity">
    <reaction evidence="1">
        <text>Hydrolyzes single-stranded DNA or mismatched double-stranded DNA and polynucleotides, releasing free uracil.</text>
        <dbReference type="EC" id="3.2.2.27"/>
    </reaction>
</comment>
<reference evidence="13" key="1">
    <citation type="submission" date="2018-07" db="EMBL/GenBank/DDBJ databases">
        <authorList>
            <consortium name="Genoscope - CEA"/>
            <person name="William W."/>
        </authorList>
    </citation>
    <scope>NUCLEOTIDE SEQUENCE</scope>
    <source>
        <strain evidence="13">IK1</strain>
    </source>
</reference>
<dbReference type="InterPro" id="IPR005273">
    <property type="entry name" value="Ura-DNA_glyco_family4"/>
</dbReference>
<evidence type="ECO:0000256" key="8">
    <source>
        <dbReference type="ARBA" id="ARBA00022801"/>
    </source>
</evidence>
<evidence type="ECO:0000256" key="10">
    <source>
        <dbReference type="ARBA" id="ARBA00023014"/>
    </source>
</evidence>
<name>A0A653AGT0_UNCDX</name>
<dbReference type="EC" id="3.2.2.27" evidence="3"/>
<evidence type="ECO:0000313" key="13">
    <source>
        <dbReference type="EMBL" id="VBB47161.1"/>
    </source>
</evidence>
<dbReference type="SMART" id="SM00986">
    <property type="entry name" value="UDG"/>
    <property type="match status" value="1"/>
</dbReference>
<dbReference type="GO" id="GO:0006281">
    <property type="term" value="P:DNA repair"/>
    <property type="evidence" value="ECO:0007669"/>
    <property type="project" value="UniProtKB-KW"/>
</dbReference>
<keyword evidence="8" id="KW-0378">Hydrolase</keyword>
<dbReference type="InterPro" id="IPR051536">
    <property type="entry name" value="UDG_Type-4/5"/>
</dbReference>
<evidence type="ECO:0000256" key="11">
    <source>
        <dbReference type="ARBA" id="ARBA00023204"/>
    </source>
</evidence>
<keyword evidence="10" id="KW-0411">Iron-sulfur</keyword>
<dbReference type="SUPFAM" id="SSF52141">
    <property type="entry name" value="Uracil-DNA glycosylase-like"/>
    <property type="match status" value="1"/>
</dbReference>
<evidence type="ECO:0000256" key="4">
    <source>
        <dbReference type="ARBA" id="ARBA00019403"/>
    </source>
</evidence>
<dbReference type="PANTHER" id="PTHR33693:SF1">
    <property type="entry name" value="TYPE-4 URACIL-DNA GLYCOSYLASE"/>
    <property type="match status" value="1"/>
</dbReference>
<protein>
    <recommendedName>
        <fullName evidence="4">Type-4 uracil-DNA glycosylase</fullName>
        <ecNumber evidence="3">3.2.2.27</ecNumber>
    </recommendedName>
</protein>
<evidence type="ECO:0000256" key="1">
    <source>
        <dbReference type="ARBA" id="ARBA00001400"/>
    </source>
</evidence>
<dbReference type="InterPro" id="IPR005122">
    <property type="entry name" value="Uracil-DNA_glycosylase-like"/>
</dbReference>
<feature type="domain" description="Uracil-DNA glycosylase-like" evidence="12">
    <location>
        <begin position="83"/>
        <end position="229"/>
    </location>
</feature>
<keyword evidence="7" id="KW-0227">DNA damage</keyword>
<dbReference type="GO" id="GO:0004844">
    <property type="term" value="F:uracil DNA N-glycosylase activity"/>
    <property type="evidence" value="ECO:0007669"/>
    <property type="project" value="UniProtKB-EC"/>
</dbReference>
<dbReference type="CDD" id="cd10030">
    <property type="entry name" value="UDG-F4_TTUDGA_SPO1dp_like"/>
    <property type="match status" value="1"/>
</dbReference>
<dbReference type="AlphaFoldDB" id="A0A653AGT0"/>
<dbReference type="NCBIfam" id="TIGR00758">
    <property type="entry name" value="UDG_fam4"/>
    <property type="match status" value="1"/>
</dbReference>
<evidence type="ECO:0000256" key="5">
    <source>
        <dbReference type="ARBA" id="ARBA00022485"/>
    </source>
</evidence>
<dbReference type="EMBL" id="UPXX01000032">
    <property type="protein sequence ID" value="VBB47161.1"/>
    <property type="molecule type" value="Genomic_DNA"/>
</dbReference>
<evidence type="ECO:0000256" key="2">
    <source>
        <dbReference type="ARBA" id="ARBA00006521"/>
    </source>
</evidence>
<proteinExistence type="inferred from homology"/>
<evidence type="ECO:0000256" key="6">
    <source>
        <dbReference type="ARBA" id="ARBA00022723"/>
    </source>
</evidence>
<dbReference type="Gene3D" id="3.40.470.10">
    <property type="entry name" value="Uracil-DNA glycosylase-like domain"/>
    <property type="match status" value="1"/>
</dbReference>
<dbReference type="GO" id="GO:0046872">
    <property type="term" value="F:metal ion binding"/>
    <property type="evidence" value="ECO:0007669"/>
    <property type="project" value="UniProtKB-KW"/>
</dbReference>
<gene>
    <name evidence="13" type="ORF">TRIP_B50167</name>
</gene>
<dbReference type="SMART" id="SM00987">
    <property type="entry name" value="UreE_C"/>
    <property type="match status" value="1"/>
</dbReference>
<keyword evidence="5" id="KW-0004">4Fe-4S</keyword>
<accession>A0A653AGT0</accession>
<comment type="similarity">
    <text evidence="2">Belongs to the uracil-DNA glycosylase (UDG) superfamily. Type 4 (UDGa) family.</text>
</comment>
<evidence type="ECO:0000256" key="3">
    <source>
        <dbReference type="ARBA" id="ARBA00012030"/>
    </source>
</evidence>